<dbReference type="Proteomes" id="UP000299102">
    <property type="component" value="Unassembled WGS sequence"/>
</dbReference>
<gene>
    <name evidence="2" type="ORF">EVAR_389_1</name>
</gene>
<sequence length="111" mass="12273">MMAPNARASTPNVEKSGLSVKAPARLCWHSRNSCPSTHSQLAQRVENLTNLQHVDPKHLTCIPTPALPPGRKSRSMPAREVGMQIRFFMESARGSRKPPRLRDGPPISRAL</sequence>
<proteinExistence type="predicted"/>
<reference evidence="2 3" key="1">
    <citation type="journal article" date="2019" name="Commun. Biol.">
        <title>The bagworm genome reveals a unique fibroin gene that provides high tensile strength.</title>
        <authorList>
            <person name="Kono N."/>
            <person name="Nakamura H."/>
            <person name="Ohtoshi R."/>
            <person name="Tomita M."/>
            <person name="Numata K."/>
            <person name="Arakawa K."/>
        </authorList>
    </citation>
    <scope>NUCLEOTIDE SEQUENCE [LARGE SCALE GENOMIC DNA]</scope>
</reference>
<protein>
    <submittedName>
        <fullName evidence="2">Uncharacterized protein</fullName>
    </submittedName>
</protein>
<organism evidence="2 3">
    <name type="scientific">Eumeta variegata</name>
    <name type="common">Bagworm moth</name>
    <name type="synonym">Eumeta japonica</name>
    <dbReference type="NCBI Taxonomy" id="151549"/>
    <lineage>
        <taxon>Eukaryota</taxon>
        <taxon>Metazoa</taxon>
        <taxon>Ecdysozoa</taxon>
        <taxon>Arthropoda</taxon>
        <taxon>Hexapoda</taxon>
        <taxon>Insecta</taxon>
        <taxon>Pterygota</taxon>
        <taxon>Neoptera</taxon>
        <taxon>Endopterygota</taxon>
        <taxon>Lepidoptera</taxon>
        <taxon>Glossata</taxon>
        <taxon>Ditrysia</taxon>
        <taxon>Tineoidea</taxon>
        <taxon>Psychidae</taxon>
        <taxon>Oiketicinae</taxon>
        <taxon>Eumeta</taxon>
    </lineage>
</organism>
<name>A0A4C1SC97_EUMVA</name>
<comment type="caution">
    <text evidence="2">The sequence shown here is derived from an EMBL/GenBank/DDBJ whole genome shotgun (WGS) entry which is preliminary data.</text>
</comment>
<dbReference type="EMBL" id="BGZK01000002">
    <property type="protein sequence ID" value="GBO99026.1"/>
    <property type="molecule type" value="Genomic_DNA"/>
</dbReference>
<evidence type="ECO:0000256" key="1">
    <source>
        <dbReference type="SAM" id="MobiDB-lite"/>
    </source>
</evidence>
<evidence type="ECO:0000313" key="2">
    <source>
        <dbReference type="EMBL" id="GBO99026.1"/>
    </source>
</evidence>
<keyword evidence="3" id="KW-1185">Reference proteome</keyword>
<feature type="region of interest" description="Disordered" evidence="1">
    <location>
        <begin position="90"/>
        <end position="111"/>
    </location>
</feature>
<accession>A0A4C1SC97</accession>
<evidence type="ECO:0000313" key="3">
    <source>
        <dbReference type="Proteomes" id="UP000299102"/>
    </source>
</evidence>
<dbReference type="AlphaFoldDB" id="A0A4C1SC97"/>